<evidence type="ECO:0000313" key="8">
    <source>
        <dbReference type="Proteomes" id="UP001562357"/>
    </source>
</evidence>
<evidence type="ECO:0000256" key="4">
    <source>
        <dbReference type="ARBA" id="ARBA00023163"/>
    </source>
</evidence>
<dbReference type="EMBL" id="BAAFGZ010000062">
    <property type="protein sequence ID" value="GAB0133956.1"/>
    <property type="molecule type" value="Genomic_DNA"/>
</dbReference>
<evidence type="ECO:0000313" key="7">
    <source>
        <dbReference type="EMBL" id="GAB0133956.1"/>
    </source>
</evidence>
<feature type="domain" description="Xylanolytic transcriptional activator regulatory" evidence="6">
    <location>
        <begin position="100"/>
        <end position="158"/>
    </location>
</feature>
<evidence type="ECO:0000259" key="6">
    <source>
        <dbReference type="Pfam" id="PF04082"/>
    </source>
</evidence>
<dbReference type="InterPro" id="IPR007219">
    <property type="entry name" value="XnlR_reg_dom"/>
</dbReference>
<dbReference type="InterPro" id="IPR050815">
    <property type="entry name" value="TF_fung"/>
</dbReference>
<gene>
    <name evidence="7" type="primary">g2346</name>
    <name evidence="7" type="ORF">EsDP_00002346</name>
</gene>
<protein>
    <recommendedName>
        <fullName evidence="6">Xylanolytic transcriptional activator regulatory domain-containing protein</fullName>
    </recommendedName>
</protein>
<keyword evidence="5" id="KW-0539">Nucleus</keyword>
<keyword evidence="8" id="KW-1185">Reference proteome</keyword>
<evidence type="ECO:0000256" key="5">
    <source>
        <dbReference type="ARBA" id="ARBA00023242"/>
    </source>
</evidence>
<dbReference type="Pfam" id="PF04082">
    <property type="entry name" value="Fungal_trans"/>
    <property type="match status" value="1"/>
</dbReference>
<organism evidence="7 8">
    <name type="scientific">Epichloe bromicola</name>
    <dbReference type="NCBI Taxonomy" id="79588"/>
    <lineage>
        <taxon>Eukaryota</taxon>
        <taxon>Fungi</taxon>
        <taxon>Dikarya</taxon>
        <taxon>Ascomycota</taxon>
        <taxon>Pezizomycotina</taxon>
        <taxon>Sordariomycetes</taxon>
        <taxon>Hypocreomycetidae</taxon>
        <taxon>Hypocreales</taxon>
        <taxon>Clavicipitaceae</taxon>
        <taxon>Epichloe</taxon>
    </lineage>
</organism>
<evidence type="ECO:0000256" key="1">
    <source>
        <dbReference type="ARBA" id="ARBA00004123"/>
    </source>
</evidence>
<sequence>MLVRRNILLKHVDAYMDNMYWLPCQGFLHPETTYREIQEGLFDPVVAAAVCGITSVFISPSDSGGEFGVKCSAFVEMYLFHNIYRFSDDLLVLFSLSITFNLIRGEFAKVWQSFGVASRLMLGLRVNWDVLPRNQSFAQQESLRRIAWQLFYLDRMLAGGTTKRLCGIGSSSSQSQLDASRIMADINGLQNELTRFHMSLPPEVLLSDQTVTKYMASPERAGYVFLHTHLAISHIDLYRFSLPGQRDKISADILRRLPREFIARSQKQAVAHAMSLGRFCDAIQTEVDQMQDTGKLELAGDYSTFQMATHCVRVLLIALQYKLYRDINDVTTAPLWRAVEVDEAHIRFLIDSVQRVTRPWCSILGVAQQAYEHNAALVEEFDMTRKVADQRATESMFSSKSGGSGRLPGPDIILESIATGKFDEDEVLRVSSQNPSDSTQWMRAHPSPPGPNFFATQADFPAAQTGGNAPGIPSFLAQARSKADNVTQVPLMYDTDNSMMPMMPMGDLDAVLPATHPVQPVLDGDGSSPLAGPPMFQQPIPQPSAGFLMAQQSIFGGDAYAEHYMNRQHAQGDYSHHSGGY</sequence>
<accession>A0ABQ0CKH7</accession>
<evidence type="ECO:0000256" key="3">
    <source>
        <dbReference type="ARBA" id="ARBA00023015"/>
    </source>
</evidence>
<dbReference type="CDD" id="cd12148">
    <property type="entry name" value="fungal_TF_MHR"/>
    <property type="match status" value="1"/>
</dbReference>
<keyword evidence="4" id="KW-0804">Transcription</keyword>
<dbReference type="PANTHER" id="PTHR47338">
    <property type="entry name" value="ZN(II)2CYS6 TRANSCRIPTION FACTOR (EUROFUNG)-RELATED"/>
    <property type="match status" value="1"/>
</dbReference>
<keyword evidence="3" id="KW-0805">Transcription regulation</keyword>
<evidence type="ECO:0000256" key="2">
    <source>
        <dbReference type="ARBA" id="ARBA00022723"/>
    </source>
</evidence>
<name>A0ABQ0CKH7_9HYPO</name>
<keyword evidence="2" id="KW-0479">Metal-binding</keyword>
<proteinExistence type="predicted"/>
<reference evidence="8" key="1">
    <citation type="submission" date="2024-06" db="EMBL/GenBank/DDBJ databases">
        <title>Draft Genome Sequences of Epichloe bromicola Strains Isolated from Elymus ciliaris.</title>
        <authorList>
            <consortium name="Epichloe bromicola genome sequencing consortium"/>
            <person name="Miura A."/>
            <person name="Imano S."/>
            <person name="Ashida A."/>
            <person name="Sato I."/>
            <person name="Chiba S."/>
            <person name="Tanaka A."/>
            <person name="Camagna M."/>
            <person name="Takemoto D."/>
        </authorList>
    </citation>
    <scope>NUCLEOTIDE SEQUENCE [LARGE SCALE GENOMIC DNA]</scope>
    <source>
        <strain evidence="8">DP</strain>
    </source>
</reference>
<dbReference type="PANTHER" id="PTHR47338:SF7">
    <property type="entry name" value="ZN(II)2CYS6 TRANSCRIPTION FACTOR (EUROFUNG)"/>
    <property type="match status" value="1"/>
</dbReference>
<comment type="subcellular location">
    <subcellularLocation>
        <location evidence="1">Nucleus</location>
    </subcellularLocation>
</comment>
<dbReference type="Proteomes" id="UP001562357">
    <property type="component" value="Unassembled WGS sequence"/>
</dbReference>
<comment type="caution">
    <text evidence="7">The sequence shown here is derived from an EMBL/GenBank/DDBJ whole genome shotgun (WGS) entry which is preliminary data.</text>
</comment>